<evidence type="ECO:0000256" key="4">
    <source>
        <dbReference type="ARBA" id="ARBA00022692"/>
    </source>
</evidence>
<feature type="transmembrane region" description="Helical" evidence="7">
    <location>
        <begin position="187"/>
        <end position="210"/>
    </location>
</feature>
<keyword evidence="10" id="KW-1185">Reference proteome</keyword>
<dbReference type="PANTHER" id="PTHR30353:SF11">
    <property type="entry name" value="INNER MEMBRANE PROTEIN YQJA"/>
    <property type="match status" value="1"/>
</dbReference>
<keyword evidence="3 7" id="KW-1003">Cell membrane</keyword>
<reference evidence="9" key="1">
    <citation type="submission" date="2022-09" db="EMBL/GenBank/DDBJ databases">
        <authorList>
            <person name="Li Z.-J."/>
        </authorList>
    </citation>
    <scope>NUCLEOTIDE SEQUENCE</scope>
    <source>
        <strain evidence="9">TGB10</strain>
    </source>
</reference>
<evidence type="ECO:0000313" key="10">
    <source>
        <dbReference type="Proteomes" id="UP001164676"/>
    </source>
</evidence>
<feature type="domain" description="VTT" evidence="8">
    <location>
        <begin position="58"/>
        <end position="172"/>
    </location>
</feature>
<evidence type="ECO:0000256" key="3">
    <source>
        <dbReference type="ARBA" id="ARBA00022475"/>
    </source>
</evidence>
<evidence type="ECO:0000256" key="5">
    <source>
        <dbReference type="ARBA" id="ARBA00022989"/>
    </source>
</evidence>
<feature type="transmembrane region" description="Helical" evidence="7">
    <location>
        <begin position="149"/>
        <end position="175"/>
    </location>
</feature>
<sequence length="230" mass="25771">MDALSVFSALWNHDLAALQHMDLSLLYVCVGLLVFAESGFLPAAPLPCDSVIVLCGSLAAFGVFHLYVIIVILIMAGWLGSAMAFYQGQRLKEWRWVSHWLNKVPAKHLQRADTLIGRYGLHAMFVARFLPVVRSLLPMMIGLRQGLSLPRFLISSLCNAVFWICLLVLSGYAISYLPPKLAGFVNHLLIIAPLMTLVIASLSLLVGWLFHRRTRKRRSQLTTEQETLIE</sequence>
<organism evidence="9 10">
    <name type="scientific">Salinivibrio proteolyticus</name>
    <dbReference type="NCBI Taxonomy" id="334715"/>
    <lineage>
        <taxon>Bacteria</taxon>
        <taxon>Pseudomonadati</taxon>
        <taxon>Pseudomonadota</taxon>
        <taxon>Gammaproteobacteria</taxon>
        <taxon>Vibrionales</taxon>
        <taxon>Vibrionaceae</taxon>
        <taxon>Salinivibrio</taxon>
    </lineage>
</organism>
<dbReference type="PANTHER" id="PTHR30353">
    <property type="entry name" value="INNER MEMBRANE PROTEIN DEDA-RELATED"/>
    <property type="match status" value="1"/>
</dbReference>
<feature type="transmembrane region" description="Helical" evidence="7">
    <location>
        <begin position="25"/>
        <end position="44"/>
    </location>
</feature>
<keyword evidence="6 7" id="KW-0472">Membrane</keyword>
<comment type="subcellular location">
    <subcellularLocation>
        <location evidence="1 7">Cell membrane</location>
        <topology evidence="1 7">Multi-pass membrane protein</topology>
    </subcellularLocation>
</comment>
<evidence type="ECO:0000256" key="7">
    <source>
        <dbReference type="RuleBase" id="RU367016"/>
    </source>
</evidence>
<evidence type="ECO:0000313" key="9">
    <source>
        <dbReference type="EMBL" id="WBA13733.1"/>
    </source>
</evidence>
<feature type="transmembrane region" description="Helical" evidence="7">
    <location>
        <begin position="51"/>
        <end position="79"/>
    </location>
</feature>
<protein>
    <submittedName>
        <fullName evidence="9">DedA family protein</fullName>
    </submittedName>
</protein>
<name>A0ABY7LDP3_9GAMM</name>
<evidence type="ECO:0000259" key="8">
    <source>
        <dbReference type="Pfam" id="PF09335"/>
    </source>
</evidence>
<accession>A0ABY7LDP3</accession>
<evidence type="ECO:0000256" key="1">
    <source>
        <dbReference type="ARBA" id="ARBA00004651"/>
    </source>
</evidence>
<keyword evidence="5 7" id="KW-1133">Transmembrane helix</keyword>
<dbReference type="EMBL" id="CP114584">
    <property type="protein sequence ID" value="WBA13733.1"/>
    <property type="molecule type" value="Genomic_DNA"/>
</dbReference>
<proteinExistence type="inferred from homology"/>
<dbReference type="Proteomes" id="UP001164676">
    <property type="component" value="Chromosome"/>
</dbReference>
<dbReference type="Pfam" id="PF09335">
    <property type="entry name" value="VTT_dom"/>
    <property type="match status" value="1"/>
</dbReference>
<gene>
    <name evidence="9" type="ORF">N7E60_08210</name>
</gene>
<keyword evidence="4 7" id="KW-0812">Transmembrane</keyword>
<dbReference type="InterPro" id="IPR032816">
    <property type="entry name" value="VTT_dom"/>
</dbReference>
<evidence type="ECO:0000256" key="6">
    <source>
        <dbReference type="ARBA" id="ARBA00023136"/>
    </source>
</evidence>
<dbReference type="InterPro" id="IPR032818">
    <property type="entry name" value="DedA-like"/>
</dbReference>
<comment type="similarity">
    <text evidence="2 7">Belongs to the DedA family.</text>
</comment>
<evidence type="ECO:0000256" key="2">
    <source>
        <dbReference type="ARBA" id="ARBA00010792"/>
    </source>
</evidence>